<dbReference type="AlphaFoldDB" id="A0A8H7ZXR3"/>
<reference evidence="1 2" key="1">
    <citation type="journal article" name="Sci. Rep.">
        <title>Genome-scale phylogenetic analyses confirm Olpidium as the closest living zoosporic fungus to the non-flagellated, terrestrial fungi.</title>
        <authorList>
            <person name="Chang Y."/>
            <person name="Rochon D."/>
            <person name="Sekimoto S."/>
            <person name="Wang Y."/>
            <person name="Chovatia M."/>
            <person name="Sandor L."/>
            <person name="Salamov A."/>
            <person name="Grigoriev I.V."/>
            <person name="Stajich J.E."/>
            <person name="Spatafora J.W."/>
        </authorList>
    </citation>
    <scope>NUCLEOTIDE SEQUENCE [LARGE SCALE GENOMIC DNA]</scope>
    <source>
        <strain evidence="1">S191</strain>
    </source>
</reference>
<dbReference type="Proteomes" id="UP000673691">
    <property type="component" value="Unassembled WGS sequence"/>
</dbReference>
<organism evidence="1 2">
    <name type="scientific">Olpidium bornovanus</name>
    <dbReference type="NCBI Taxonomy" id="278681"/>
    <lineage>
        <taxon>Eukaryota</taxon>
        <taxon>Fungi</taxon>
        <taxon>Fungi incertae sedis</taxon>
        <taxon>Olpidiomycota</taxon>
        <taxon>Olpidiomycotina</taxon>
        <taxon>Olpidiomycetes</taxon>
        <taxon>Olpidiales</taxon>
        <taxon>Olpidiaceae</taxon>
        <taxon>Olpidium</taxon>
    </lineage>
</organism>
<evidence type="ECO:0000313" key="1">
    <source>
        <dbReference type="EMBL" id="KAG5461132.1"/>
    </source>
</evidence>
<dbReference type="EMBL" id="JAEFCI010004148">
    <property type="protein sequence ID" value="KAG5461132.1"/>
    <property type="molecule type" value="Genomic_DNA"/>
</dbReference>
<gene>
    <name evidence="1" type="ORF">BJ554DRAFT_6721</name>
</gene>
<accession>A0A8H7ZXR3</accession>
<sequence length="68" mass="7599">MRAMSTREQEEEKCKSVAWRWNASVSGNSTGEPKVCGGRRDAEDVVEDAGQKCRDRLGHRVNPMSMTS</sequence>
<name>A0A8H7ZXR3_9FUNG</name>
<proteinExistence type="predicted"/>
<protein>
    <submittedName>
        <fullName evidence="1">Uncharacterized protein</fullName>
    </submittedName>
</protein>
<comment type="caution">
    <text evidence="1">The sequence shown here is derived from an EMBL/GenBank/DDBJ whole genome shotgun (WGS) entry which is preliminary data.</text>
</comment>
<keyword evidence="2" id="KW-1185">Reference proteome</keyword>
<evidence type="ECO:0000313" key="2">
    <source>
        <dbReference type="Proteomes" id="UP000673691"/>
    </source>
</evidence>